<dbReference type="AlphaFoldDB" id="A0A7K4BZN4"/>
<accession>A0A7K4BZN4</accession>
<proteinExistence type="predicted"/>
<feature type="domain" description="DUF2666" evidence="1">
    <location>
        <begin position="2"/>
        <end position="128"/>
    </location>
</feature>
<name>A0A7K4BZN4_9ARCH</name>
<gene>
    <name evidence="2" type="ORF">GX950_02845</name>
</gene>
<sequence length="144" mass="16297">MEGSIQFIANYDDWKAIRKQTITEKTDPLTVMEFLASLTNSVDAKIESNLKKKVELNKLDKAINELGLTKGDATKALEEINSRSISRVINEISQLPTLQKNQQKELADFLRTYATRKCLKACGLMVDYSQIEIPGMGRLKKTKM</sequence>
<evidence type="ECO:0000259" key="1">
    <source>
        <dbReference type="Pfam" id="PF10869"/>
    </source>
</evidence>
<reference evidence="2 3" key="1">
    <citation type="journal article" date="2020" name="Biotechnol. Biofuels">
        <title>New insights from the biogas microbiome by comprehensive genome-resolved metagenomics of nearly 1600 species originating from multiple anaerobic digesters.</title>
        <authorList>
            <person name="Campanaro S."/>
            <person name="Treu L."/>
            <person name="Rodriguez-R L.M."/>
            <person name="Kovalovszki A."/>
            <person name="Ziels R.M."/>
            <person name="Maus I."/>
            <person name="Zhu X."/>
            <person name="Kougias P.G."/>
            <person name="Basile A."/>
            <person name="Luo G."/>
            <person name="Schluter A."/>
            <person name="Konstantinidis K.T."/>
            <person name="Angelidaki I."/>
        </authorList>
    </citation>
    <scope>NUCLEOTIDE SEQUENCE [LARGE SCALE GENOMIC DNA]</scope>
    <source>
        <strain evidence="2">AS22ysBPME_79</strain>
    </source>
</reference>
<protein>
    <submittedName>
        <fullName evidence="2">DUF2666 family protein</fullName>
    </submittedName>
</protein>
<organism evidence="2 3">
    <name type="scientific">Candidatus Iainarchaeum sp</name>
    <dbReference type="NCBI Taxonomy" id="3101447"/>
    <lineage>
        <taxon>Archaea</taxon>
        <taxon>Candidatus Iainarchaeota</taxon>
        <taxon>Candidatus Iainarchaeia</taxon>
        <taxon>Candidatus Iainarchaeales</taxon>
        <taxon>Candidatus Iainarchaeaceae</taxon>
        <taxon>Candidatus Iainarchaeum</taxon>
    </lineage>
</organism>
<dbReference type="Proteomes" id="UP000526302">
    <property type="component" value="Unassembled WGS sequence"/>
</dbReference>
<evidence type="ECO:0000313" key="2">
    <source>
        <dbReference type="EMBL" id="NMA44720.1"/>
    </source>
</evidence>
<dbReference type="EMBL" id="JAAZKV010000019">
    <property type="protein sequence ID" value="NMA44720.1"/>
    <property type="molecule type" value="Genomic_DNA"/>
</dbReference>
<dbReference type="Pfam" id="PF10869">
    <property type="entry name" value="DUF2666"/>
    <property type="match status" value="1"/>
</dbReference>
<evidence type="ECO:0000313" key="3">
    <source>
        <dbReference type="Proteomes" id="UP000526302"/>
    </source>
</evidence>
<dbReference type="InterPro" id="IPR022620">
    <property type="entry name" value="DUF2666"/>
</dbReference>
<comment type="caution">
    <text evidence="2">The sequence shown here is derived from an EMBL/GenBank/DDBJ whole genome shotgun (WGS) entry which is preliminary data.</text>
</comment>